<dbReference type="PANTHER" id="PTHR43280:SF31">
    <property type="entry name" value="TRANSCRIPTIONAL REGULATORY PROTEIN"/>
    <property type="match status" value="1"/>
</dbReference>
<name>A0A3A1P5Z0_9SPHN</name>
<dbReference type="InterPro" id="IPR035418">
    <property type="entry name" value="AraC-bd_2"/>
</dbReference>
<dbReference type="SUPFAM" id="SSF46689">
    <property type="entry name" value="Homeodomain-like"/>
    <property type="match status" value="1"/>
</dbReference>
<dbReference type="InterPro" id="IPR018062">
    <property type="entry name" value="HTH_AraC-typ_CS"/>
</dbReference>
<keyword evidence="1" id="KW-0805">Transcription regulation</keyword>
<proteinExistence type="predicted"/>
<dbReference type="Pfam" id="PF14525">
    <property type="entry name" value="AraC_binding_2"/>
    <property type="match status" value="1"/>
</dbReference>
<sequence>MLEQISSGSGYECNSFALWKDMVCDTFVDLDCVPMHEGQFYGKLKGRQLLDIGLVKVAAVPHSARRDKTRIARSSDDVFLLSLVSRGSMTVVQNDRTAQLGPGDFALYDTREPYQIILDQPFEQIVLRIRSKDIANRLTNASAMTARRVSGREGAGKLASTFIRGMTDQIDNIPATSTWALRDSMLDLMASALKEFDGETTLPAREGQHQLLCRVLQFVEENLHDERLSCLFIAERLNISGRYLRKLFQDRNHSLSEWIWHRRLEEARRYLSSQQSAQRSITAISYDLGFKDPAHFSKAFKSKYGQTPRECRYQR</sequence>
<gene>
    <name evidence="5" type="ORF">D2V17_15735</name>
</gene>
<reference evidence="5 6" key="1">
    <citation type="submission" date="2018-08" db="EMBL/GenBank/DDBJ databases">
        <title>Erythrobacter zhengii sp.nov., a bacterium isolated from deep-sea sediment.</title>
        <authorList>
            <person name="Fang C."/>
            <person name="Wu Y.-H."/>
            <person name="Sun C."/>
            <person name="Wang H."/>
            <person name="Cheng H."/>
            <person name="Meng F.-X."/>
            <person name="Wang C.-S."/>
            <person name="Xu X.-W."/>
        </authorList>
    </citation>
    <scope>NUCLEOTIDE SEQUENCE [LARGE SCALE GENOMIC DNA]</scope>
    <source>
        <strain evidence="5 6">CCTCC AB 2015396</strain>
    </source>
</reference>
<keyword evidence="3" id="KW-0804">Transcription</keyword>
<dbReference type="PRINTS" id="PR00032">
    <property type="entry name" value="HTHARAC"/>
</dbReference>
<evidence type="ECO:0000256" key="3">
    <source>
        <dbReference type="ARBA" id="ARBA00023163"/>
    </source>
</evidence>
<protein>
    <submittedName>
        <fullName evidence="5">Helix-turn-helix domain-containing protein</fullName>
    </submittedName>
</protein>
<dbReference type="InterPro" id="IPR020449">
    <property type="entry name" value="Tscrpt_reg_AraC-type_HTH"/>
</dbReference>
<organism evidence="5 6">
    <name type="scientific">Aurantiacibacter xanthus</name>
    <dbReference type="NCBI Taxonomy" id="1784712"/>
    <lineage>
        <taxon>Bacteria</taxon>
        <taxon>Pseudomonadati</taxon>
        <taxon>Pseudomonadota</taxon>
        <taxon>Alphaproteobacteria</taxon>
        <taxon>Sphingomonadales</taxon>
        <taxon>Erythrobacteraceae</taxon>
        <taxon>Aurantiacibacter</taxon>
    </lineage>
</organism>
<accession>A0A3A1P5Z0</accession>
<dbReference type="Gene3D" id="1.10.10.60">
    <property type="entry name" value="Homeodomain-like"/>
    <property type="match status" value="1"/>
</dbReference>
<dbReference type="PROSITE" id="PS01124">
    <property type="entry name" value="HTH_ARAC_FAMILY_2"/>
    <property type="match status" value="1"/>
</dbReference>
<keyword evidence="2" id="KW-0238">DNA-binding</keyword>
<dbReference type="PANTHER" id="PTHR43280">
    <property type="entry name" value="ARAC-FAMILY TRANSCRIPTIONAL REGULATOR"/>
    <property type="match status" value="1"/>
</dbReference>
<evidence type="ECO:0000256" key="1">
    <source>
        <dbReference type="ARBA" id="ARBA00023015"/>
    </source>
</evidence>
<dbReference type="OrthoDB" id="7191628at2"/>
<dbReference type="InterPro" id="IPR037923">
    <property type="entry name" value="HTH-like"/>
</dbReference>
<dbReference type="Proteomes" id="UP000265366">
    <property type="component" value="Unassembled WGS sequence"/>
</dbReference>
<feature type="domain" description="HTH araC/xylS-type" evidence="4">
    <location>
        <begin position="213"/>
        <end position="314"/>
    </location>
</feature>
<evidence type="ECO:0000313" key="6">
    <source>
        <dbReference type="Proteomes" id="UP000265366"/>
    </source>
</evidence>
<dbReference type="AlphaFoldDB" id="A0A3A1P5Z0"/>
<dbReference type="PROSITE" id="PS00041">
    <property type="entry name" value="HTH_ARAC_FAMILY_1"/>
    <property type="match status" value="1"/>
</dbReference>
<dbReference type="Pfam" id="PF12833">
    <property type="entry name" value="HTH_18"/>
    <property type="match status" value="1"/>
</dbReference>
<dbReference type="SMART" id="SM00342">
    <property type="entry name" value="HTH_ARAC"/>
    <property type="match status" value="1"/>
</dbReference>
<dbReference type="InterPro" id="IPR018060">
    <property type="entry name" value="HTH_AraC"/>
</dbReference>
<dbReference type="InterPro" id="IPR009057">
    <property type="entry name" value="Homeodomain-like_sf"/>
</dbReference>
<evidence type="ECO:0000256" key="2">
    <source>
        <dbReference type="ARBA" id="ARBA00023125"/>
    </source>
</evidence>
<evidence type="ECO:0000313" key="5">
    <source>
        <dbReference type="EMBL" id="RIV82233.1"/>
    </source>
</evidence>
<dbReference type="RefSeq" id="WP_119593800.1">
    <property type="nucleotide sequence ID" value="NZ_QXFM01000120.1"/>
</dbReference>
<dbReference type="SUPFAM" id="SSF51215">
    <property type="entry name" value="Regulatory protein AraC"/>
    <property type="match status" value="1"/>
</dbReference>
<evidence type="ECO:0000259" key="4">
    <source>
        <dbReference type="PROSITE" id="PS01124"/>
    </source>
</evidence>
<comment type="caution">
    <text evidence="5">The sequence shown here is derived from an EMBL/GenBank/DDBJ whole genome shotgun (WGS) entry which is preliminary data.</text>
</comment>
<dbReference type="GO" id="GO:0003700">
    <property type="term" value="F:DNA-binding transcription factor activity"/>
    <property type="evidence" value="ECO:0007669"/>
    <property type="project" value="InterPro"/>
</dbReference>
<dbReference type="EMBL" id="QXFM01000120">
    <property type="protein sequence ID" value="RIV82233.1"/>
    <property type="molecule type" value="Genomic_DNA"/>
</dbReference>
<keyword evidence="6" id="KW-1185">Reference proteome</keyword>
<dbReference type="GO" id="GO:0043565">
    <property type="term" value="F:sequence-specific DNA binding"/>
    <property type="evidence" value="ECO:0007669"/>
    <property type="project" value="InterPro"/>
</dbReference>